<accession>A0A0B7N675</accession>
<sequence>MNSFLYTHVGVLQPHGLDLWPKAGLAETLAHYHRSAGFRDNGQDLSKITTKYNRHPPKGAVLSMDILEGSIDCFNQIFAHHGTFILDNDLCSSDNEGNNYRSRSHFTPRAGRHIK</sequence>
<dbReference type="Proteomes" id="UP000054107">
    <property type="component" value="Unassembled WGS sequence"/>
</dbReference>
<evidence type="ECO:0000313" key="1">
    <source>
        <dbReference type="EMBL" id="CEP10908.1"/>
    </source>
</evidence>
<protein>
    <submittedName>
        <fullName evidence="1">Uncharacterized protein</fullName>
    </submittedName>
</protein>
<organism evidence="1 2">
    <name type="scientific">Parasitella parasitica</name>
    <dbReference type="NCBI Taxonomy" id="35722"/>
    <lineage>
        <taxon>Eukaryota</taxon>
        <taxon>Fungi</taxon>
        <taxon>Fungi incertae sedis</taxon>
        <taxon>Mucoromycota</taxon>
        <taxon>Mucoromycotina</taxon>
        <taxon>Mucoromycetes</taxon>
        <taxon>Mucorales</taxon>
        <taxon>Mucorineae</taxon>
        <taxon>Mucoraceae</taxon>
        <taxon>Parasitella</taxon>
    </lineage>
</organism>
<dbReference type="EMBL" id="LN725587">
    <property type="protein sequence ID" value="CEP10908.1"/>
    <property type="molecule type" value="Genomic_DNA"/>
</dbReference>
<keyword evidence="2" id="KW-1185">Reference proteome</keyword>
<dbReference type="AlphaFoldDB" id="A0A0B7N675"/>
<proteinExistence type="predicted"/>
<gene>
    <name evidence="1" type="primary">PARPA_04705.1 scaffold 15556</name>
</gene>
<evidence type="ECO:0000313" key="2">
    <source>
        <dbReference type="Proteomes" id="UP000054107"/>
    </source>
</evidence>
<reference evidence="1 2" key="1">
    <citation type="submission" date="2014-09" db="EMBL/GenBank/DDBJ databases">
        <authorList>
            <person name="Ellenberger Sabrina"/>
        </authorList>
    </citation>
    <scope>NUCLEOTIDE SEQUENCE [LARGE SCALE GENOMIC DNA]</scope>
    <source>
        <strain evidence="1 2">CBS 412.66</strain>
    </source>
</reference>
<name>A0A0B7N675_9FUNG</name>